<feature type="compositionally biased region" description="Polar residues" evidence="1">
    <location>
        <begin position="545"/>
        <end position="556"/>
    </location>
</feature>
<feature type="compositionally biased region" description="Polar residues" evidence="1">
    <location>
        <begin position="76"/>
        <end position="102"/>
    </location>
</feature>
<dbReference type="EMBL" id="NCKU01000009">
    <property type="protein sequence ID" value="RWS17991.1"/>
    <property type="molecule type" value="Genomic_DNA"/>
</dbReference>
<dbReference type="OrthoDB" id="6508978at2759"/>
<name>A0A3S3PX34_9ACAR</name>
<gene>
    <name evidence="2" type="ORF">B4U79_06505</name>
</gene>
<accession>A0A3S3PX34</accession>
<evidence type="ECO:0000313" key="2">
    <source>
        <dbReference type="EMBL" id="RWS17991.1"/>
    </source>
</evidence>
<feature type="compositionally biased region" description="Low complexity" evidence="1">
    <location>
        <begin position="480"/>
        <end position="509"/>
    </location>
</feature>
<feature type="region of interest" description="Disordered" evidence="1">
    <location>
        <begin position="456"/>
        <end position="581"/>
    </location>
</feature>
<feature type="region of interest" description="Disordered" evidence="1">
    <location>
        <begin position="76"/>
        <end position="116"/>
    </location>
</feature>
<feature type="region of interest" description="Disordered" evidence="1">
    <location>
        <begin position="129"/>
        <end position="154"/>
    </location>
</feature>
<dbReference type="AlphaFoldDB" id="A0A3S3PX34"/>
<keyword evidence="3" id="KW-1185">Reference proteome</keyword>
<feature type="region of interest" description="Disordered" evidence="1">
    <location>
        <begin position="210"/>
        <end position="231"/>
    </location>
</feature>
<organism evidence="2 3">
    <name type="scientific">Dinothrombium tinctorium</name>
    <dbReference type="NCBI Taxonomy" id="1965070"/>
    <lineage>
        <taxon>Eukaryota</taxon>
        <taxon>Metazoa</taxon>
        <taxon>Ecdysozoa</taxon>
        <taxon>Arthropoda</taxon>
        <taxon>Chelicerata</taxon>
        <taxon>Arachnida</taxon>
        <taxon>Acari</taxon>
        <taxon>Acariformes</taxon>
        <taxon>Trombidiformes</taxon>
        <taxon>Prostigmata</taxon>
        <taxon>Anystina</taxon>
        <taxon>Parasitengona</taxon>
        <taxon>Trombidioidea</taxon>
        <taxon>Trombidiidae</taxon>
        <taxon>Dinothrombium</taxon>
    </lineage>
</organism>
<feature type="compositionally biased region" description="Basic residues" evidence="1">
    <location>
        <begin position="468"/>
        <end position="479"/>
    </location>
</feature>
<reference evidence="2 3" key="1">
    <citation type="journal article" date="2018" name="Gigascience">
        <title>Genomes of trombidid mites reveal novel predicted allergens and laterally-transferred genes associated with secondary metabolism.</title>
        <authorList>
            <person name="Dong X."/>
            <person name="Chaisiri K."/>
            <person name="Xia D."/>
            <person name="Armstrong S.D."/>
            <person name="Fang Y."/>
            <person name="Donnelly M.J."/>
            <person name="Kadowaki T."/>
            <person name="McGarry J.W."/>
            <person name="Darby A.C."/>
            <person name="Makepeace B.L."/>
        </authorList>
    </citation>
    <scope>NUCLEOTIDE SEQUENCE [LARGE SCALE GENOMIC DNA]</scope>
    <source>
        <strain evidence="2">UoL-WK</strain>
    </source>
</reference>
<comment type="caution">
    <text evidence="2">The sequence shown here is derived from an EMBL/GenBank/DDBJ whole genome shotgun (WGS) entry which is preliminary data.</text>
</comment>
<feature type="compositionally biased region" description="Polar residues" evidence="1">
    <location>
        <begin position="215"/>
        <end position="225"/>
    </location>
</feature>
<dbReference type="Proteomes" id="UP000285301">
    <property type="component" value="Unassembled WGS sequence"/>
</dbReference>
<evidence type="ECO:0000313" key="3">
    <source>
        <dbReference type="Proteomes" id="UP000285301"/>
    </source>
</evidence>
<feature type="compositionally biased region" description="Basic residues" evidence="1">
    <location>
        <begin position="557"/>
        <end position="572"/>
    </location>
</feature>
<sequence length="598" mass="67063">MATITVMVKAESAAFYKTALIESLLSDALKSESDSFNNEDENENTANCYTSSSEHSVDTVIFCGKPLPTTLLSQPQIKSVASPQRTQCQKPNSASHHCSFSNQHQKQSHEHHQSKVNDIKKTEKIMCDNGTSPLHKNITNSTPKSDELWIDGPKKPKRKLPTDWSKELWVDGPNADHHRLCIRDVEYFDKQQRIQDWIQQHTKHIWSDFPDEQKQSSTNDQMQQHNGKRCNKSPPSTNHCCHHQNQQIKVSAHSKGPETTDACCQTETSEGIPGQVTTPSESDWSCDEDNIRSWSEDDFILSDQRHYDLERGALSDCCDNDVCCCSHDDDVHSEPITEPPKQLKLEQFLKQLITITAPNAKHQGDSHIRHHEKFTARNYSKLRHPDGASSDNLADWDLQKPDFVRNTINKDDADKATAVVNNSAPVDMVLNEEPPKNHTPVLPTSPRVNRILSGSSAAHNISGSPSKSSRKQQQQHKRNTTSTTTSGHGTTSEGECSSVAKKSSGSSSAEIQSHQLVVQSQPASSGYDSTIHDDESDRDIPAPPTQQQQLISQPKKVNTKVKLRTKSSRRKRGENDHKRNSVSSEKCSFLCCKFMDFY</sequence>
<evidence type="ECO:0000256" key="1">
    <source>
        <dbReference type="SAM" id="MobiDB-lite"/>
    </source>
</evidence>
<feature type="compositionally biased region" description="Basic and acidic residues" evidence="1">
    <location>
        <begin position="107"/>
        <end position="116"/>
    </location>
</feature>
<feature type="compositionally biased region" description="Polar residues" evidence="1">
    <location>
        <begin position="510"/>
        <end position="528"/>
    </location>
</feature>
<feature type="compositionally biased region" description="Polar residues" evidence="1">
    <location>
        <begin position="129"/>
        <end position="143"/>
    </location>
</feature>
<protein>
    <submittedName>
        <fullName evidence="2">Uncharacterized protein</fullName>
    </submittedName>
</protein>
<feature type="compositionally biased region" description="Basic and acidic residues" evidence="1">
    <location>
        <begin position="530"/>
        <end position="540"/>
    </location>
</feature>
<proteinExistence type="predicted"/>